<feature type="region of interest" description="Disordered" evidence="6">
    <location>
        <begin position="85"/>
        <end position="112"/>
    </location>
</feature>
<proteinExistence type="inferred from homology"/>
<organism evidence="8 9">
    <name type="scientific">Diatrype stigma</name>
    <dbReference type="NCBI Taxonomy" id="117547"/>
    <lineage>
        <taxon>Eukaryota</taxon>
        <taxon>Fungi</taxon>
        <taxon>Dikarya</taxon>
        <taxon>Ascomycota</taxon>
        <taxon>Pezizomycotina</taxon>
        <taxon>Sordariomycetes</taxon>
        <taxon>Xylariomycetidae</taxon>
        <taxon>Xylariales</taxon>
        <taxon>Diatrypaceae</taxon>
        <taxon>Diatrype</taxon>
    </lineage>
</organism>
<sequence length="390" mass="41846">MTITTAERDNGGSGVGVSPSNANHNGKLTHLEPSELGTKEYWDELYDREIQNHAHDPSDTGTVWFDDSDAEARVVAFLCDHHAELLLTPPPPPPQEKDDDDNDDGSGGAISFLDLGTGNGSLLFGLRDAADAGDLPAGRMLGVDYSPRSVEFARRIAAARSRGRGKEKEEGGEEKRVTEEEGKGEKKEGEGEGEVEFQLHDILHDPPTRLLSGKQARGSGGKGGGWDVVLDKGTFDAVSLSSEEIPVTITVANTTTTTAAAAPRTRTKMMRICEAYPRRVLPLVRAGGLLVVTSCNWTEEELRRWFVDFGTGGGGDSAAAAAEVAGERGAGAEGGGDRDLDAEVVVVGEEEDEAEQWRFEQVGRVEYPSFSFGGVKGQTISTLCFRKVRR</sequence>
<keyword evidence="5" id="KW-0813">Transport</keyword>
<reference evidence="8 9" key="1">
    <citation type="submission" date="2024-02" db="EMBL/GenBank/DDBJ databases">
        <title>De novo assembly and annotation of 12 fungi associated with fruit tree decline syndrome in Ontario, Canada.</title>
        <authorList>
            <person name="Sulman M."/>
            <person name="Ellouze W."/>
            <person name="Ilyukhin E."/>
        </authorList>
    </citation>
    <scope>NUCLEOTIDE SEQUENCE [LARGE SCALE GENOMIC DNA]</scope>
    <source>
        <strain evidence="8 9">M11/M66-122</strain>
    </source>
</reference>
<feature type="domain" description="Methyltransferase" evidence="7">
    <location>
        <begin position="110"/>
        <end position="158"/>
    </location>
</feature>
<evidence type="ECO:0000256" key="4">
    <source>
        <dbReference type="ARBA" id="ARBA00022691"/>
    </source>
</evidence>
<evidence type="ECO:0000259" key="7">
    <source>
        <dbReference type="Pfam" id="PF13847"/>
    </source>
</evidence>
<evidence type="ECO:0000256" key="2">
    <source>
        <dbReference type="ARBA" id="ARBA00022603"/>
    </source>
</evidence>
<gene>
    <name evidence="5 8" type="primary">EFM4</name>
    <name evidence="8" type="ORF">SLS62_009170</name>
</gene>
<dbReference type="EC" id="2.1.1.-" evidence="5"/>
<feature type="region of interest" description="Disordered" evidence="6">
    <location>
        <begin position="1"/>
        <end position="32"/>
    </location>
</feature>
<comment type="function">
    <text evidence="5">S-adenosyl-L-methionine-dependent protein-lysine N-methyltransferase that mono- and dimethylates elongation factor 1-alpha at 'Lys-316'. May play a role in intracellular transport.</text>
</comment>
<dbReference type="InterPro" id="IPR026635">
    <property type="entry name" value="Efm4/METTL10"/>
</dbReference>
<evidence type="ECO:0000256" key="3">
    <source>
        <dbReference type="ARBA" id="ARBA00022679"/>
    </source>
</evidence>
<dbReference type="HAMAP" id="MF_03188">
    <property type="entry name" value="Methyltr_EFM4"/>
    <property type="match status" value="1"/>
</dbReference>
<keyword evidence="3 5" id="KW-0808">Transferase</keyword>
<evidence type="ECO:0000256" key="5">
    <source>
        <dbReference type="HAMAP-Rule" id="MF_03188"/>
    </source>
</evidence>
<dbReference type="InterPro" id="IPR025714">
    <property type="entry name" value="Methyltranfer_dom"/>
</dbReference>
<dbReference type="Proteomes" id="UP001320420">
    <property type="component" value="Unassembled WGS sequence"/>
</dbReference>
<dbReference type="PANTHER" id="PTHR12843:SF5">
    <property type="entry name" value="EEF1A LYSINE METHYLTRANSFERASE 2"/>
    <property type="match status" value="1"/>
</dbReference>
<keyword evidence="1 5" id="KW-0963">Cytoplasm</keyword>
<dbReference type="InterPro" id="IPR029063">
    <property type="entry name" value="SAM-dependent_MTases_sf"/>
</dbReference>
<dbReference type="EMBL" id="JAKJXP020000093">
    <property type="protein sequence ID" value="KAK7747115.1"/>
    <property type="molecule type" value="Genomic_DNA"/>
</dbReference>
<evidence type="ECO:0000313" key="9">
    <source>
        <dbReference type="Proteomes" id="UP001320420"/>
    </source>
</evidence>
<accession>A0AAN9UIG8</accession>
<dbReference type="Gene3D" id="3.40.50.150">
    <property type="entry name" value="Vaccinia Virus protein VP39"/>
    <property type="match status" value="1"/>
</dbReference>
<dbReference type="GO" id="GO:0032259">
    <property type="term" value="P:methylation"/>
    <property type="evidence" value="ECO:0007669"/>
    <property type="project" value="UniProtKB-KW"/>
</dbReference>
<evidence type="ECO:0000313" key="8">
    <source>
        <dbReference type="EMBL" id="KAK7747115.1"/>
    </source>
</evidence>
<evidence type="ECO:0000256" key="6">
    <source>
        <dbReference type="SAM" id="MobiDB-lite"/>
    </source>
</evidence>
<dbReference type="GO" id="GO:0016192">
    <property type="term" value="P:vesicle-mediated transport"/>
    <property type="evidence" value="ECO:0007669"/>
    <property type="project" value="UniProtKB-UniRule"/>
</dbReference>
<protein>
    <recommendedName>
        <fullName evidence="5">Protein-lysine N-methyltransferase EFM4</fullName>
        <ecNumber evidence="5">2.1.1.-</ecNumber>
    </recommendedName>
    <alternativeName>
        <fullName evidence="5">Elongation factor methyltransferase 4</fullName>
    </alternativeName>
</protein>
<dbReference type="SUPFAM" id="SSF53335">
    <property type="entry name" value="S-adenosyl-L-methionine-dependent methyltransferases"/>
    <property type="match status" value="1"/>
</dbReference>
<comment type="caution">
    <text evidence="8">The sequence shown here is derived from an EMBL/GenBank/DDBJ whole genome shotgun (WGS) entry which is preliminary data.</text>
</comment>
<feature type="region of interest" description="Disordered" evidence="6">
    <location>
        <begin position="159"/>
        <end position="193"/>
    </location>
</feature>
<comment type="subcellular location">
    <subcellularLocation>
        <location evidence="5">Cytoplasm</location>
    </subcellularLocation>
</comment>
<dbReference type="GO" id="GO:0016279">
    <property type="term" value="F:protein-lysine N-methyltransferase activity"/>
    <property type="evidence" value="ECO:0007669"/>
    <property type="project" value="UniProtKB-UniRule"/>
</dbReference>
<feature type="region of interest" description="Disordered" evidence="6">
    <location>
        <begin position="318"/>
        <end position="337"/>
    </location>
</feature>
<dbReference type="AlphaFoldDB" id="A0AAN9UIG8"/>
<dbReference type="Pfam" id="PF13847">
    <property type="entry name" value="Methyltransf_31"/>
    <property type="match status" value="1"/>
</dbReference>
<keyword evidence="4 5" id="KW-0949">S-adenosyl-L-methionine</keyword>
<name>A0AAN9UIG8_9PEZI</name>
<keyword evidence="9" id="KW-1185">Reference proteome</keyword>
<feature type="compositionally biased region" description="Basic and acidic residues" evidence="6">
    <location>
        <begin position="164"/>
        <end position="190"/>
    </location>
</feature>
<feature type="compositionally biased region" description="Basic and acidic residues" evidence="6">
    <location>
        <begin position="1"/>
        <end position="10"/>
    </location>
</feature>
<dbReference type="GO" id="GO:0005737">
    <property type="term" value="C:cytoplasm"/>
    <property type="evidence" value="ECO:0007669"/>
    <property type="project" value="UniProtKB-SubCell"/>
</dbReference>
<dbReference type="PANTHER" id="PTHR12843">
    <property type="entry name" value="PROTEIN-LYSINE N-METHYLTRANSFERASE METTL10"/>
    <property type="match status" value="1"/>
</dbReference>
<keyword evidence="2 5" id="KW-0489">Methyltransferase</keyword>
<comment type="similarity">
    <text evidence="5">Belongs to the class I-like SAM-binding methyltransferase superfamily. EFM4 family.</text>
</comment>
<evidence type="ECO:0000256" key="1">
    <source>
        <dbReference type="ARBA" id="ARBA00022490"/>
    </source>
</evidence>